<gene>
    <name evidence="1" type="ORF">CITCOLO1_LOCUS21175</name>
</gene>
<evidence type="ECO:0008006" key="3">
    <source>
        <dbReference type="Google" id="ProtNLM"/>
    </source>
</evidence>
<dbReference type="EMBL" id="OZ021743">
    <property type="protein sequence ID" value="CAK9328749.1"/>
    <property type="molecule type" value="Genomic_DNA"/>
</dbReference>
<evidence type="ECO:0000313" key="1">
    <source>
        <dbReference type="EMBL" id="CAK9328749.1"/>
    </source>
</evidence>
<organism evidence="1 2">
    <name type="scientific">Citrullus colocynthis</name>
    <name type="common">colocynth</name>
    <dbReference type="NCBI Taxonomy" id="252529"/>
    <lineage>
        <taxon>Eukaryota</taxon>
        <taxon>Viridiplantae</taxon>
        <taxon>Streptophyta</taxon>
        <taxon>Embryophyta</taxon>
        <taxon>Tracheophyta</taxon>
        <taxon>Spermatophyta</taxon>
        <taxon>Magnoliopsida</taxon>
        <taxon>eudicotyledons</taxon>
        <taxon>Gunneridae</taxon>
        <taxon>Pentapetalae</taxon>
        <taxon>rosids</taxon>
        <taxon>fabids</taxon>
        <taxon>Cucurbitales</taxon>
        <taxon>Cucurbitaceae</taxon>
        <taxon>Benincaseae</taxon>
        <taxon>Citrullus</taxon>
    </lineage>
</organism>
<evidence type="ECO:0000313" key="2">
    <source>
        <dbReference type="Proteomes" id="UP001642487"/>
    </source>
</evidence>
<reference evidence="1 2" key="1">
    <citation type="submission" date="2024-03" db="EMBL/GenBank/DDBJ databases">
        <authorList>
            <person name="Gkanogiannis A."/>
            <person name="Becerra Lopez-Lavalle L."/>
        </authorList>
    </citation>
    <scope>NUCLEOTIDE SEQUENCE [LARGE SCALE GENOMIC DNA]</scope>
</reference>
<sequence>MKALEDGICSILRVEANANMKCTRQMFSIILPPTPHRCFTAAFQMAPQFFTRFSCNYLHYAIFSLDDLYTLMLDMQRLGFSSLTLSLSEHSDFRVVVALEFHTYGDEEKLSVAILPTFESENEEDVGEIDYTYFVSIDIEEFRSIVKELGDDDEVSVVVTNSQIKFIVGWRVIVLTTMKKECIIGGIAVGEEIETSIRFDPMHFFHNFKSKRVWFFKSNDDAIMLTAPMGLYSRISSYFPQRL</sequence>
<dbReference type="Proteomes" id="UP001642487">
    <property type="component" value="Chromosome 9"/>
</dbReference>
<keyword evidence="2" id="KW-1185">Reference proteome</keyword>
<dbReference type="Gene3D" id="3.70.10.10">
    <property type="match status" value="1"/>
</dbReference>
<protein>
    <recommendedName>
        <fullName evidence="3">Proliferating cell nuclear antigen</fullName>
    </recommendedName>
</protein>
<name>A0ABP0Z8D1_9ROSI</name>
<proteinExistence type="predicted"/>
<accession>A0ABP0Z8D1</accession>